<dbReference type="AlphaFoldDB" id="A0AAV2RTT3"/>
<feature type="non-terminal residue" evidence="4">
    <location>
        <position position="858"/>
    </location>
</feature>
<dbReference type="InterPro" id="IPR041658">
    <property type="entry name" value="AAA_lid_11"/>
</dbReference>
<name>A0AAV2RTT3_MEGNR</name>
<dbReference type="GO" id="GO:0030286">
    <property type="term" value="C:dynein complex"/>
    <property type="evidence" value="ECO:0007669"/>
    <property type="project" value="InterPro"/>
</dbReference>
<dbReference type="InterPro" id="IPR041228">
    <property type="entry name" value="Dynein_C"/>
</dbReference>
<evidence type="ECO:0008006" key="6">
    <source>
        <dbReference type="Google" id="ProtNLM"/>
    </source>
</evidence>
<sequence>MPIPPRVTLYLSILPLKCRMVGEQSSYVSLAQCRRSGDQPRSRRELLISKMLNNGSNLTQKRLVYLGLSTLSDFTTIYDAWYIQITPSQNIQLNTTGRSSGDIKNIRHQKHDLYAPGLLLPTIFSGFNSAKFVKPAFKSFLNSKIQGPKIYFAITFKFLVRFEQNLEERSLQVEVGCTGPKKFQREQLITNLLPSNSTSKKFRNKRGRMGIISYPESTMNVHIKLKDLFKSIEKFETMKYGEMKEIAPFRYIPVHKAVCTVHKGIMTVGEMEISASFWLIKLFTTLNTSLQTLTLPLQAIMETVTYHILLQLNSCSCNYQTEKLVWFSLVHIVIMSVGRTTPGGRWLFTIAGVQGSIPDGPSPPSCKWVPAPALELLQLRITFTEPRHMVPEICDHLDDWRKVFESNSPEREDIPESPDKPLTRLQRLCVLRSLRPDKVVAGVMDFVSDLLGKQYIEDPPFDLQRTFADSHCTIPLIFLLTPGADPTQLLLKFADDQGMGGDRLQTVSLGQGQGPVAKRLIEEGVRIGSWVLLQNCHLAKSFMSTLEKVCEELNPETTHPDFRLWLTSYPSASFPVSVLQNGIKMVTEPPKGLKSNLRRLYLADPISEPDFLTGPGADVKFRRLIFALCFFHSVVQERRLFGPLGWNIPYSFSDTDLRISAQQLRNLLNAYEEIPWEALQYLTAECNYGGKVTDERDRRTLSTILRTFYDPEVIDNSNHSFDEDGVYRSPSDGDIEHYLNHISELPRDTPPHIFGMNSNASINKDQAETTKLFAAVLLTQSLGSGGSGEGEGDTVARTCEEILKKIPEPFRVDDALAKFPTIRENSLNTVMVQEMCRYNNLINTINSTLSSVLKAMAG</sequence>
<reference evidence="4 5" key="1">
    <citation type="submission" date="2024-05" db="EMBL/GenBank/DDBJ databases">
        <authorList>
            <person name="Wallberg A."/>
        </authorList>
    </citation>
    <scope>NUCLEOTIDE SEQUENCE [LARGE SCALE GENOMIC DNA]</scope>
</reference>
<evidence type="ECO:0000259" key="3">
    <source>
        <dbReference type="Pfam" id="PF18199"/>
    </source>
</evidence>
<proteinExistence type="predicted"/>
<organism evidence="4 5">
    <name type="scientific">Meganyctiphanes norvegica</name>
    <name type="common">Northern krill</name>
    <name type="synonym">Thysanopoda norvegica</name>
    <dbReference type="NCBI Taxonomy" id="48144"/>
    <lineage>
        <taxon>Eukaryota</taxon>
        <taxon>Metazoa</taxon>
        <taxon>Ecdysozoa</taxon>
        <taxon>Arthropoda</taxon>
        <taxon>Crustacea</taxon>
        <taxon>Multicrustacea</taxon>
        <taxon>Malacostraca</taxon>
        <taxon>Eumalacostraca</taxon>
        <taxon>Eucarida</taxon>
        <taxon>Euphausiacea</taxon>
        <taxon>Euphausiidae</taxon>
        <taxon>Meganyctiphanes</taxon>
    </lineage>
</organism>
<feature type="domain" description="Dynein heavy chain AAA lid" evidence="2">
    <location>
        <begin position="621"/>
        <end position="760"/>
    </location>
</feature>
<dbReference type="Gene3D" id="1.20.1270.280">
    <property type="match status" value="1"/>
</dbReference>
<keyword evidence="5" id="KW-1185">Reference proteome</keyword>
<dbReference type="GO" id="GO:0045505">
    <property type="term" value="F:dynein intermediate chain binding"/>
    <property type="evidence" value="ECO:0007669"/>
    <property type="project" value="InterPro"/>
</dbReference>
<evidence type="ECO:0000313" key="4">
    <source>
        <dbReference type="EMBL" id="CAL4136476.1"/>
    </source>
</evidence>
<dbReference type="GO" id="GO:0008569">
    <property type="term" value="F:minus-end-directed microtubule motor activity"/>
    <property type="evidence" value="ECO:0007669"/>
    <property type="project" value="InterPro"/>
</dbReference>
<gene>
    <name evidence="4" type="ORF">MNOR_LOCUS27808</name>
</gene>
<dbReference type="EMBL" id="CAXKWB010029806">
    <property type="protein sequence ID" value="CAL4136476.1"/>
    <property type="molecule type" value="Genomic_DNA"/>
</dbReference>
<evidence type="ECO:0000259" key="2">
    <source>
        <dbReference type="Pfam" id="PF18198"/>
    </source>
</evidence>
<dbReference type="InterPro" id="IPR042219">
    <property type="entry name" value="AAA_lid_11_sf"/>
</dbReference>
<dbReference type="GO" id="GO:0051959">
    <property type="term" value="F:dynein light intermediate chain binding"/>
    <property type="evidence" value="ECO:0007669"/>
    <property type="project" value="InterPro"/>
</dbReference>
<dbReference type="Pfam" id="PF03028">
    <property type="entry name" value="Dynein_heavy"/>
    <property type="match status" value="1"/>
</dbReference>
<dbReference type="InterPro" id="IPR026983">
    <property type="entry name" value="DHC"/>
</dbReference>
<dbReference type="FunFam" id="1.10.8.720:FF:000001">
    <property type="entry name" value="dynein heavy chain 7, axonemal"/>
    <property type="match status" value="1"/>
</dbReference>
<dbReference type="PANTHER" id="PTHR22878">
    <property type="entry name" value="DYNEIN HEAVY CHAIN 6, AXONEMAL-LIKE-RELATED"/>
    <property type="match status" value="1"/>
</dbReference>
<dbReference type="Gene3D" id="3.40.50.300">
    <property type="entry name" value="P-loop containing nucleotide triphosphate hydrolases"/>
    <property type="match status" value="1"/>
</dbReference>
<dbReference type="Gene3D" id="1.10.8.720">
    <property type="entry name" value="Region D6 of dynein motor"/>
    <property type="match status" value="1"/>
</dbReference>
<dbReference type="GO" id="GO:0007018">
    <property type="term" value="P:microtubule-based movement"/>
    <property type="evidence" value="ECO:0007669"/>
    <property type="project" value="InterPro"/>
</dbReference>
<dbReference type="Pfam" id="PF18199">
    <property type="entry name" value="Dynein_C"/>
    <property type="match status" value="1"/>
</dbReference>
<dbReference type="InterPro" id="IPR004273">
    <property type="entry name" value="Dynein_heavy_D6_P-loop"/>
</dbReference>
<dbReference type="Proteomes" id="UP001497623">
    <property type="component" value="Unassembled WGS sequence"/>
</dbReference>
<protein>
    <recommendedName>
        <fullName evidence="6">Dynein heavy chain</fullName>
    </recommendedName>
</protein>
<feature type="domain" description="Dynein heavy chain region D6 P-loop" evidence="1">
    <location>
        <begin position="472"/>
        <end position="586"/>
    </location>
</feature>
<accession>A0AAV2RTT3</accession>
<comment type="caution">
    <text evidence="4">The sequence shown here is derived from an EMBL/GenBank/DDBJ whole genome shotgun (WGS) entry which is preliminary data.</text>
</comment>
<evidence type="ECO:0000259" key="1">
    <source>
        <dbReference type="Pfam" id="PF03028"/>
    </source>
</evidence>
<dbReference type="PANTHER" id="PTHR22878:SF70">
    <property type="entry name" value="DYNEIN HEAVY CHAIN 2, AXONEMAL"/>
    <property type="match status" value="1"/>
</dbReference>
<dbReference type="Pfam" id="PF18198">
    <property type="entry name" value="AAA_lid_11"/>
    <property type="match status" value="1"/>
</dbReference>
<dbReference type="InterPro" id="IPR027417">
    <property type="entry name" value="P-loop_NTPase"/>
</dbReference>
<feature type="domain" description="Dynein heavy chain C-terminal" evidence="3">
    <location>
        <begin position="766"/>
        <end position="858"/>
    </location>
</feature>
<evidence type="ECO:0000313" key="5">
    <source>
        <dbReference type="Proteomes" id="UP001497623"/>
    </source>
</evidence>
<dbReference type="FunFam" id="3.40.50.300:FF:000362">
    <property type="entry name" value="Dynein, axonemal, heavy chain 6"/>
    <property type="match status" value="1"/>
</dbReference>